<dbReference type="InterPro" id="IPR004875">
    <property type="entry name" value="DDE_SF_endonuclease_dom"/>
</dbReference>
<dbReference type="Proteomes" id="UP000887540">
    <property type="component" value="Unplaced"/>
</dbReference>
<evidence type="ECO:0000313" key="3">
    <source>
        <dbReference type="WBParaSite" id="ACRNAN_scaffold11594.g12599.t1"/>
    </source>
</evidence>
<dbReference type="Pfam" id="PF03184">
    <property type="entry name" value="DDE_1"/>
    <property type="match status" value="1"/>
</dbReference>
<keyword evidence="2" id="KW-1185">Reference proteome</keyword>
<proteinExistence type="predicted"/>
<dbReference type="GO" id="GO:0003676">
    <property type="term" value="F:nucleic acid binding"/>
    <property type="evidence" value="ECO:0007669"/>
    <property type="project" value="InterPro"/>
</dbReference>
<protein>
    <submittedName>
        <fullName evidence="3">DDE-1 domain-containing protein</fullName>
    </submittedName>
</protein>
<dbReference type="AlphaFoldDB" id="A0A914CLE3"/>
<accession>A0A914CLE3</accession>
<feature type="domain" description="DDE-1" evidence="1">
    <location>
        <begin position="1"/>
        <end position="127"/>
    </location>
</feature>
<name>A0A914CLE3_9BILA</name>
<sequence length="179" mass="20445">MKENVMEEWIEEVWLQRANHGTSEETALILDSAKCHLTDKAKAAVNATAKMAVIPGGLTKKTSTLDISVNKSFKNKLQTQWEQWMIDTNSYTYTKSGQMRHATYLEVCNWIIKSWKEVTPTCIMNGFRKSLNADADEDEEEENLDNELSDFESLPGNILDALDHFNFISDKEFEGLTDQ</sequence>
<organism evidence="2 3">
    <name type="scientific">Acrobeloides nanus</name>
    <dbReference type="NCBI Taxonomy" id="290746"/>
    <lineage>
        <taxon>Eukaryota</taxon>
        <taxon>Metazoa</taxon>
        <taxon>Ecdysozoa</taxon>
        <taxon>Nematoda</taxon>
        <taxon>Chromadorea</taxon>
        <taxon>Rhabditida</taxon>
        <taxon>Tylenchina</taxon>
        <taxon>Cephalobomorpha</taxon>
        <taxon>Cephaloboidea</taxon>
        <taxon>Cephalobidae</taxon>
        <taxon>Acrobeloides</taxon>
    </lineage>
</organism>
<evidence type="ECO:0000259" key="1">
    <source>
        <dbReference type="Pfam" id="PF03184"/>
    </source>
</evidence>
<evidence type="ECO:0000313" key="2">
    <source>
        <dbReference type="Proteomes" id="UP000887540"/>
    </source>
</evidence>
<reference evidence="3" key="1">
    <citation type="submission" date="2022-11" db="UniProtKB">
        <authorList>
            <consortium name="WormBaseParasite"/>
        </authorList>
    </citation>
    <scope>IDENTIFICATION</scope>
</reference>
<dbReference type="WBParaSite" id="ACRNAN_scaffold11594.g12599.t1">
    <property type="protein sequence ID" value="ACRNAN_scaffold11594.g12599.t1"/>
    <property type="gene ID" value="ACRNAN_scaffold11594.g12599"/>
</dbReference>